<dbReference type="PROSITE" id="PS00633">
    <property type="entry name" value="BROMODOMAIN_1"/>
    <property type="match status" value="1"/>
</dbReference>
<evidence type="ECO:0000256" key="3">
    <source>
        <dbReference type="SAM" id="MobiDB-lite"/>
    </source>
</evidence>
<feature type="region of interest" description="Disordered" evidence="3">
    <location>
        <begin position="260"/>
        <end position="387"/>
    </location>
</feature>
<dbReference type="OMA" id="NSSAMCA"/>
<feature type="compositionally biased region" description="Basic and acidic residues" evidence="3">
    <location>
        <begin position="19"/>
        <end position="34"/>
    </location>
</feature>
<dbReference type="PRINTS" id="PR00503">
    <property type="entry name" value="BROMODOMAIN"/>
</dbReference>
<feature type="compositionally biased region" description="Basic residues" evidence="3">
    <location>
        <begin position="280"/>
        <end position="293"/>
    </location>
</feature>
<feature type="compositionally biased region" description="Basic residues" evidence="3">
    <location>
        <begin position="78"/>
        <end position="91"/>
    </location>
</feature>
<feature type="compositionally biased region" description="Acidic residues" evidence="3">
    <location>
        <begin position="98"/>
        <end position="113"/>
    </location>
</feature>
<organism evidence="5 6">
    <name type="scientific">Kalanchoe fedtschenkoi</name>
    <name type="common">Lavender scallops</name>
    <name type="synonym">South American air plant</name>
    <dbReference type="NCBI Taxonomy" id="63787"/>
    <lineage>
        <taxon>Eukaryota</taxon>
        <taxon>Viridiplantae</taxon>
        <taxon>Streptophyta</taxon>
        <taxon>Embryophyta</taxon>
        <taxon>Tracheophyta</taxon>
        <taxon>Spermatophyta</taxon>
        <taxon>Magnoliopsida</taxon>
        <taxon>eudicotyledons</taxon>
        <taxon>Gunneridae</taxon>
        <taxon>Pentapetalae</taxon>
        <taxon>Saxifragales</taxon>
        <taxon>Crassulaceae</taxon>
        <taxon>Kalanchoe</taxon>
    </lineage>
</organism>
<feature type="compositionally biased region" description="Polar residues" evidence="3">
    <location>
        <begin position="721"/>
        <end position="732"/>
    </location>
</feature>
<feature type="compositionally biased region" description="Low complexity" evidence="3">
    <location>
        <begin position="744"/>
        <end position="753"/>
    </location>
</feature>
<dbReference type="InterPro" id="IPR001487">
    <property type="entry name" value="Bromodomain"/>
</dbReference>
<dbReference type="InterPro" id="IPR051831">
    <property type="entry name" value="Bromodomain_contain_prot"/>
</dbReference>
<feature type="compositionally biased region" description="Basic and acidic residues" evidence="3">
    <location>
        <begin position="260"/>
        <end position="269"/>
    </location>
</feature>
<name>A0A7N0UNC0_KALFE</name>
<sequence>MGKIVERKKKKGRPSLLDLQKRRIKEQAELEHQLQPHHQKPNPNPSTPLTSRRSTRRKPLPDPSDYDDEDDDEEQSVRTRRQRKKVGRSSVRRGNSDSDGEEEVDEEEEEEEDVGRILKKRKINAIADGSGSAEIRKVEKIASVGIISNTHQGTVADDGNRTPLPDKKLLAFILDRLQKKDTYGVFSEPVDPEELPDYHEVIEHPMDFSTVRKNLDGGAYSNLEEFESDVFLICSNAMQYNAPDTVYFKQARSIQELAEKSFDNLRRDSDDDDDEQEPKRRGRPPSKHSKKPPGRPPLDLAGSENASGATLATGRESTAWSNYDLRKGSPVEKAGPRDSVGRSHLNPGNSEAYNNGWLSQQKLDRNDDYSGSQLRGGSYKQGKKPVAFNENRRDTYKQLHPSAAINSSSVFSTFDVEKKMLLPVGLHAEYGYARSLARFAAALGPAAWNIASKKIVKAVPPEIKFGPGWVGHDDVSTQRTVLINPCSSDQVAASDQLSPPSVSAHNTLKIRGDKSTSQLEGDKSLGYELASTVAALDCQPAAAAAISIPSSAVRSLDGAAQSSKDGVLHETRAHLPQNSISATGQRSPFQFQQQGAAMHLGMNGVNLQPQLSQLNMQQIKMNQLNVQPQMSQHNLQSQINQHAGPQLRIPTGFNHNYPQMAKMVPRSSADVTNPMPGNYSASDGTNLFLTNRSTANIASSSNPASDTMLGASRMRFHPEPTSASLAQQQKQVSVPPDLNIQFQSPGSPSPSSSRLDSKHPDLALQL</sequence>
<keyword evidence="6" id="KW-1185">Reference proteome</keyword>
<feature type="compositionally biased region" description="Basic and acidic residues" evidence="3">
    <location>
        <begin position="324"/>
        <end position="341"/>
    </location>
</feature>
<proteinExistence type="predicted"/>
<dbReference type="PROSITE" id="PS50014">
    <property type="entry name" value="BROMODOMAIN_2"/>
    <property type="match status" value="1"/>
</dbReference>
<dbReference type="CDD" id="cd04369">
    <property type="entry name" value="Bromodomain"/>
    <property type="match status" value="1"/>
</dbReference>
<dbReference type="AlphaFoldDB" id="A0A7N0UNC0"/>
<dbReference type="PANTHER" id="PTHR22881:SF27">
    <property type="entry name" value="BROMODOMAIN CONTAINING 7_9"/>
    <property type="match status" value="1"/>
</dbReference>
<feature type="compositionally biased region" description="Basic residues" evidence="3">
    <location>
        <begin position="1"/>
        <end position="13"/>
    </location>
</feature>
<protein>
    <recommendedName>
        <fullName evidence="4">Bromo domain-containing protein</fullName>
    </recommendedName>
</protein>
<evidence type="ECO:0000313" key="5">
    <source>
        <dbReference type="EnsemblPlants" id="Kaladp0076s0128.1.v1.1"/>
    </source>
</evidence>
<feature type="domain" description="Bromo" evidence="4">
    <location>
        <begin position="178"/>
        <end position="248"/>
    </location>
</feature>
<dbReference type="InterPro" id="IPR036427">
    <property type="entry name" value="Bromodomain-like_sf"/>
</dbReference>
<dbReference type="EnsemblPlants" id="Kaladp0076s0128.1.v1.1">
    <property type="protein sequence ID" value="Kaladp0076s0128.1.v1.1"/>
    <property type="gene ID" value="Kaladp0076s0128.v1.1"/>
</dbReference>
<keyword evidence="1 2" id="KW-0103">Bromodomain</keyword>
<accession>A0A7N0UNC0</accession>
<feature type="compositionally biased region" description="Acidic residues" evidence="3">
    <location>
        <begin position="64"/>
        <end position="74"/>
    </location>
</feature>
<dbReference type="SUPFAM" id="SSF47370">
    <property type="entry name" value="Bromodomain"/>
    <property type="match status" value="1"/>
</dbReference>
<feature type="region of interest" description="Disordered" evidence="3">
    <location>
        <begin position="1"/>
        <end position="114"/>
    </location>
</feature>
<dbReference type="Proteomes" id="UP000594263">
    <property type="component" value="Unplaced"/>
</dbReference>
<evidence type="ECO:0000313" key="6">
    <source>
        <dbReference type="Proteomes" id="UP000594263"/>
    </source>
</evidence>
<evidence type="ECO:0000259" key="4">
    <source>
        <dbReference type="PROSITE" id="PS50014"/>
    </source>
</evidence>
<evidence type="ECO:0000256" key="2">
    <source>
        <dbReference type="PROSITE-ProRule" id="PRU00035"/>
    </source>
</evidence>
<dbReference type="PANTHER" id="PTHR22881">
    <property type="entry name" value="BROMODOMAIN CONTAINING PROTEIN"/>
    <property type="match status" value="1"/>
</dbReference>
<dbReference type="SMART" id="SM00297">
    <property type="entry name" value="BROMO"/>
    <property type="match status" value="1"/>
</dbReference>
<feature type="compositionally biased region" description="Polar residues" evidence="3">
    <location>
        <begin position="346"/>
        <end position="361"/>
    </location>
</feature>
<dbReference type="Gene3D" id="1.20.920.10">
    <property type="entry name" value="Bromodomain-like"/>
    <property type="match status" value="1"/>
</dbReference>
<reference evidence="5" key="1">
    <citation type="submission" date="2021-01" db="UniProtKB">
        <authorList>
            <consortium name="EnsemblPlants"/>
        </authorList>
    </citation>
    <scope>IDENTIFICATION</scope>
</reference>
<evidence type="ECO:0000256" key="1">
    <source>
        <dbReference type="ARBA" id="ARBA00023117"/>
    </source>
</evidence>
<dbReference type="Pfam" id="PF00439">
    <property type="entry name" value="Bromodomain"/>
    <property type="match status" value="1"/>
</dbReference>
<feature type="region of interest" description="Disordered" evidence="3">
    <location>
        <begin position="719"/>
        <end position="766"/>
    </location>
</feature>
<dbReference type="Gramene" id="Kaladp0076s0128.1.v1.1">
    <property type="protein sequence ID" value="Kaladp0076s0128.1.v1.1"/>
    <property type="gene ID" value="Kaladp0076s0128.v1.1"/>
</dbReference>
<dbReference type="InterPro" id="IPR018359">
    <property type="entry name" value="Bromodomain_CS"/>
</dbReference>
<feature type="compositionally biased region" description="Polar residues" evidence="3">
    <location>
        <begin position="304"/>
        <end position="321"/>
    </location>
</feature>
<feature type="compositionally biased region" description="Basic and acidic residues" evidence="3">
    <location>
        <begin position="755"/>
        <end position="766"/>
    </location>
</feature>